<dbReference type="AlphaFoldDB" id="A0A0A8ZG85"/>
<reference evidence="2" key="2">
    <citation type="journal article" date="2015" name="Data Brief">
        <title>Shoot transcriptome of the giant reed, Arundo donax.</title>
        <authorList>
            <person name="Barrero R.A."/>
            <person name="Guerrero F.D."/>
            <person name="Moolhuijzen P."/>
            <person name="Goolsby J.A."/>
            <person name="Tidwell J."/>
            <person name="Bellgard S.E."/>
            <person name="Bellgard M.I."/>
        </authorList>
    </citation>
    <scope>NUCLEOTIDE SEQUENCE</scope>
    <source>
        <tissue evidence="2">Shoot tissue taken approximately 20 cm above the soil surface</tissue>
    </source>
</reference>
<protein>
    <submittedName>
        <fullName evidence="2">Uncharacterized protein</fullName>
    </submittedName>
</protein>
<organism evidence="2">
    <name type="scientific">Arundo donax</name>
    <name type="common">Giant reed</name>
    <name type="synonym">Donax arundinaceus</name>
    <dbReference type="NCBI Taxonomy" id="35708"/>
    <lineage>
        <taxon>Eukaryota</taxon>
        <taxon>Viridiplantae</taxon>
        <taxon>Streptophyta</taxon>
        <taxon>Embryophyta</taxon>
        <taxon>Tracheophyta</taxon>
        <taxon>Spermatophyta</taxon>
        <taxon>Magnoliopsida</taxon>
        <taxon>Liliopsida</taxon>
        <taxon>Poales</taxon>
        <taxon>Poaceae</taxon>
        <taxon>PACMAD clade</taxon>
        <taxon>Arundinoideae</taxon>
        <taxon>Arundineae</taxon>
        <taxon>Arundo</taxon>
    </lineage>
</organism>
<accession>A0A0A8ZG85</accession>
<evidence type="ECO:0000256" key="1">
    <source>
        <dbReference type="SAM" id="MobiDB-lite"/>
    </source>
</evidence>
<feature type="region of interest" description="Disordered" evidence="1">
    <location>
        <begin position="49"/>
        <end position="82"/>
    </location>
</feature>
<dbReference type="EMBL" id="GBRH01264003">
    <property type="protein sequence ID" value="JAD33892.1"/>
    <property type="molecule type" value="Transcribed_RNA"/>
</dbReference>
<reference evidence="2" key="1">
    <citation type="submission" date="2014-09" db="EMBL/GenBank/DDBJ databases">
        <authorList>
            <person name="Magalhaes I.L.F."/>
            <person name="Oliveira U."/>
            <person name="Santos F.R."/>
            <person name="Vidigal T.H.D.A."/>
            <person name="Brescovit A.D."/>
            <person name="Santos A.J."/>
        </authorList>
    </citation>
    <scope>NUCLEOTIDE SEQUENCE</scope>
    <source>
        <tissue evidence="2">Shoot tissue taken approximately 20 cm above the soil surface</tissue>
    </source>
</reference>
<evidence type="ECO:0000313" key="2">
    <source>
        <dbReference type="EMBL" id="JAD33892.1"/>
    </source>
</evidence>
<proteinExistence type="predicted"/>
<sequence length="104" mass="11743">MSWTREGRLPTIAVSPQLDFDIPCTLSFKVWRLWSWPIHLGTLEKVQHNRSSSSRFQKGGESKLRVASVQEQNASGKDCNESRLRLPSFSREDLKAASQVVTGV</sequence>
<name>A0A0A8ZG85_ARUDO</name>